<gene>
    <name evidence="4" type="ORF">ACFSMZ_01095</name>
</gene>
<evidence type="ECO:0000259" key="3">
    <source>
        <dbReference type="Pfam" id="PF09130"/>
    </source>
</evidence>
<name>A0ABW5DCK7_9HYPH</name>
<organism evidence="4 5">
    <name type="scientific">Chelativorans composti</name>
    <dbReference type="NCBI Taxonomy" id="768533"/>
    <lineage>
        <taxon>Bacteria</taxon>
        <taxon>Pseudomonadati</taxon>
        <taxon>Pseudomonadota</taxon>
        <taxon>Alphaproteobacteria</taxon>
        <taxon>Hyphomicrobiales</taxon>
        <taxon>Phyllobacteriaceae</taxon>
        <taxon>Chelativorans</taxon>
    </lineage>
</organism>
<dbReference type="InterPro" id="IPR015815">
    <property type="entry name" value="HIBADH-related"/>
</dbReference>
<evidence type="ECO:0000256" key="1">
    <source>
        <dbReference type="ARBA" id="ARBA00023002"/>
    </source>
</evidence>
<dbReference type="InterPro" id="IPR013328">
    <property type="entry name" value="6PGD_dom2"/>
</dbReference>
<evidence type="ECO:0000313" key="4">
    <source>
        <dbReference type="EMBL" id="MFD2258365.1"/>
    </source>
</evidence>
<dbReference type="PIRSF" id="PIRSF000103">
    <property type="entry name" value="HIBADH"/>
    <property type="match status" value="1"/>
</dbReference>
<dbReference type="Proteomes" id="UP001597373">
    <property type="component" value="Unassembled WGS sequence"/>
</dbReference>
<dbReference type="SUPFAM" id="SSF51735">
    <property type="entry name" value="NAD(P)-binding Rossmann-fold domains"/>
    <property type="match status" value="1"/>
</dbReference>
<proteinExistence type="predicted"/>
<feature type="domain" description="Phosphogluconate dehydrogenase NAD-binding putative C-terminal" evidence="3">
    <location>
        <begin position="201"/>
        <end position="270"/>
    </location>
</feature>
<sequence length="296" mass="32291">MHERLTQLHVALRGFGEAGSAFASGWNRSSIASVSAFDEKVNLPDERSALEARFRQHRVTGCEDEASAFRDADLIFSLVYADRALEAATATARHLKAGALYLDGNSCSPQTKARAAESVTAAGGHYVDMAIMAPVLPRREKTPVLLSGPLADKACDLLRNLGMQARVVGIRVGAASAIKLTRSIMIKGMEALFAECFLTARLNGVEDEVLASLEESDPDIQWRKRRDYCMERMTVHGRRRAAEMREAASMVAELGLPNDMAASTALWQQRLGDLLLPAREISDVLEALLKPGEKLP</sequence>
<evidence type="ECO:0000313" key="5">
    <source>
        <dbReference type="Proteomes" id="UP001597373"/>
    </source>
</evidence>
<dbReference type="Pfam" id="PF09130">
    <property type="entry name" value="DUF1932"/>
    <property type="match status" value="1"/>
</dbReference>
<dbReference type="Pfam" id="PF03446">
    <property type="entry name" value="NAD_binding_2"/>
    <property type="match status" value="1"/>
</dbReference>
<dbReference type="Gene3D" id="1.10.1040.10">
    <property type="entry name" value="N-(1-d-carboxylethyl)-l-norvaline Dehydrogenase, domain 2"/>
    <property type="match status" value="1"/>
</dbReference>
<accession>A0ABW5DCK7</accession>
<dbReference type="EMBL" id="JBHUIR010000005">
    <property type="protein sequence ID" value="MFD2258365.1"/>
    <property type="molecule type" value="Genomic_DNA"/>
</dbReference>
<feature type="domain" description="6-phosphogluconate dehydrogenase NADP-binding" evidence="2">
    <location>
        <begin position="14"/>
        <end position="131"/>
    </location>
</feature>
<dbReference type="InterPro" id="IPR015814">
    <property type="entry name" value="Pgluconate_DH_NAD-bd_C"/>
</dbReference>
<dbReference type="Gene3D" id="3.40.50.720">
    <property type="entry name" value="NAD(P)-binding Rossmann-like Domain"/>
    <property type="match status" value="1"/>
</dbReference>
<dbReference type="InterPro" id="IPR008927">
    <property type="entry name" value="6-PGluconate_DH-like_C_sf"/>
</dbReference>
<protein>
    <submittedName>
        <fullName evidence="4">DUF1932 domain-containing protein</fullName>
    </submittedName>
</protein>
<dbReference type="RefSeq" id="WP_345100043.1">
    <property type="nucleotide sequence ID" value="NZ_BAABGS010000073.1"/>
</dbReference>
<dbReference type="SUPFAM" id="SSF48179">
    <property type="entry name" value="6-phosphogluconate dehydrogenase C-terminal domain-like"/>
    <property type="match status" value="1"/>
</dbReference>
<keyword evidence="1" id="KW-0560">Oxidoreductase</keyword>
<evidence type="ECO:0000259" key="2">
    <source>
        <dbReference type="Pfam" id="PF03446"/>
    </source>
</evidence>
<comment type="caution">
    <text evidence="4">The sequence shown here is derived from an EMBL/GenBank/DDBJ whole genome shotgun (WGS) entry which is preliminary data.</text>
</comment>
<reference evidence="5" key="1">
    <citation type="journal article" date="2019" name="Int. J. Syst. Evol. Microbiol.">
        <title>The Global Catalogue of Microorganisms (GCM) 10K type strain sequencing project: providing services to taxonomists for standard genome sequencing and annotation.</title>
        <authorList>
            <consortium name="The Broad Institute Genomics Platform"/>
            <consortium name="The Broad Institute Genome Sequencing Center for Infectious Disease"/>
            <person name="Wu L."/>
            <person name="Ma J."/>
        </authorList>
    </citation>
    <scope>NUCLEOTIDE SEQUENCE [LARGE SCALE GENOMIC DNA]</scope>
    <source>
        <strain evidence="5">KCTC 23707</strain>
    </source>
</reference>
<keyword evidence="5" id="KW-1185">Reference proteome</keyword>
<dbReference type="InterPro" id="IPR036291">
    <property type="entry name" value="NAD(P)-bd_dom_sf"/>
</dbReference>
<dbReference type="InterPro" id="IPR006115">
    <property type="entry name" value="6PGDH_NADP-bd"/>
</dbReference>